<sequence>MRKNQALKRYNLTDKEFITKDELTNALQDKQLFPDEYSNLLFGPNITLDKVFRILDEDGSGKIAFRELIQFIEAHGIRMQERFQGYSRADVEHLGQFFLTLGNTVLTNMTSVHLK</sequence>
<keyword evidence="1" id="KW-0106">Calcium</keyword>
<dbReference type="InterPro" id="IPR018247">
    <property type="entry name" value="EF_Hand_1_Ca_BS"/>
</dbReference>
<dbReference type="VEuPathDB" id="VectorBase:BGLAX_033026"/>
<name>A0A2C9KIL2_BIOGL</name>
<dbReference type="PANTHER" id="PTHR46394">
    <property type="entry name" value="ANNEXIN"/>
    <property type="match status" value="1"/>
</dbReference>
<dbReference type="SUPFAM" id="SSF47473">
    <property type="entry name" value="EF-hand"/>
    <property type="match status" value="1"/>
</dbReference>
<dbReference type="Proteomes" id="UP000076420">
    <property type="component" value="Unassembled WGS sequence"/>
</dbReference>
<dbReference type="PANTHER" id="PTHR46394:SF1">
    <property type="entry name" value="PNPLA DOMAIN-CONTAINING PROTEIN"/>
    <property type="match status" value="1"/>
</dbReference>
<evidence type="ECO:0000256" key="1">
    <source>
        <dbReference type="ARBA" id="ARBA00022837"/>
    </source>
</evidence>
<reference evidence="3" key="1">
    <citation type="submission" date="2020-05" db="UniProtKB">
        <authorList>
            <consortium name="EnsemblMetazoa"/>
        </authorList>
    </citation>
    <scope>IDENTIFICATION</scope>
    <source>
        <strain evidence="3">BB02</strain>
    </source>
</reference>
<organism evidence="3 4">
    <name type="scientific">Biomphalaria glabrata</name>
    <name type="common">Bloodfluke planorb</name>
    <name type="synonym">Freshwater snail</name>
    <dbReference type="NCBI Taxonomy" id="6526"/>
    <lineage>
        <taxon>Eukaryota</taxon>
        <taxon>Metazoa</taxon>
        <taxon>Spiralia</taxon>
        <taxon>Lophotrochozoa</taxon>
        <taxon>Mollusca</taxon>
        <taxon>Gastropoda</taxon>
        <taxon>Heterobranchia</taxon>
        <taxon>Euthyneura</taxon>
        <taxon>Panpulmonata</taxon>
        <taxon>Hygrophila</taxon>
        <taxon>Lymnaeoidea</taxon>
        <taxon>Planorbidae</taxon>
        <taxon>Biomphalaria</taxon>
    </lineage>
</organism>
<evidence type="ECO:0000313" key="3">
    <source>
        <dbReference type="EnsemblMetazoa" id="BGLB020138-PA"/>
    </source>
</evidence>
<evidence type="ECO:0000259" key="2">
    <source>
        <dbReference type="PROSITE" id="PS50222"/>
    </source>
</evidence>
<accession>A0A2C9KIL2</accession>
<evidence type="ECO:0000313" key="4">
    <source>
        <dbReference type="Proteomes" id="UP000076420"/>
    </source>
</evidence>
<dbReference type="STRING" id="6526.A0A2C9KIL2"/>
<dbReference type="PROSITE" id="PS00018">
    <property type="entry name" value="EF_HAND_1"/>
    <property type="match status" value="1"/>
</dbReference>
<protein>
    <recommendedName>
        <fullName evidence="2">EF-hand domain-containing protein</fullName>
    </recommendedName>
</protein>
<dbReference type="InterPro" id="IPR011992">
    <property type="entry name" value="EF-hand-dom_pair"/>
</dbReference>
<dbReference type="InterPro" id="IPR002048">
    <property type="entry name" value="EF_hand_dom"/>
</dbReference>
<proteinExistence type="predicted"/>
<dbReference type="EnsemblMetazoa" id="BGLB020138-RA">
    <property type="protein sequence ID" value="BGLB020138-PA"/>
    <property type="gene ID" value="BGLB020138"/>
</dbReference>
<dbReference type="InterPro" id="IPR052580">
    <property type="entry name" value="Lipid_Hydrolase"/>
</dbReference>
<dbReference type="KEGG" id="bgt:106051965"/>
<dbReference type="VEuPathDB" id="VectorBase:BGLB020138"/>
<dbReference type="AlphaFoldDB" id="A0A2C9KIL2"/>
<dbReference type="GO" id="GO:0005509">
    <property type="term" value="F:calcium ion binding"/>
    <property type="evidence" value="ECO:0007669"/>
    <property type="project" value="InterPro"/>
</dbReference>
<gene>
    <name evidence="3" type="primary">106051965</name>
</gene>
<dbReference type="Pfam" id="PF13405">
    <property type="entry name" value="EF-hand_6"/>
    <property type="match status" value="1"/>
</dbReference>
<dbReference type="PROSITE" id="PS50222">
    <property type="entry name" value="EF_HAND_2"/>
    <property type="match status" value="1"/>
</dbReference>
<feature type="domain" description="EF-hand" evidence="2">
    <location>
        <begin position="43"/>
        <end position="78"/>
    </location>
</feature>
<dbReference type="Gene3D" id="1.10.238.10">
    <property type="entry name" value="EF-hand"/>
    <property type="match status" value="1"/>
</dbReference>
<dbReference type="SMART" id="SM00054">
    <property type="entry name" value="EFh"/>
    <property type="match status" value="1"/>
</dbReference>